<reference evidence="4 7" key="1">
    <citation type="submission" date="2018-09" db="EMBL/GenBank/DDBJ databases">
        <title>Roseomonas sp. nov., isolated from feces of Tibetan antelopes in the Qinghai-Tibet plateau, China.</title>
        <authorList>
            <person name="Tian Z."/>
        </authorList>
    </citation>
    <scope>NUCLEOTIDE SEQUENCE [LARGE SCALE GENOMIC DNA]</scope>
    <source>
        <strain evidence="5 6">Z23</strain>
        <strain evidence="4 7">Z24</strain>
    </source>
</reference>
<dbReference type="InterPro" id="IPR012856">
    <property type="entry name" value="DAP_B_dom"/>
</dbReference>
<dbReference type="OrthoDB" id="7791015at2"/>
<dbReference type="Proteomes" id="UP000278036">
    <property type="component" value="Unassembled WGS sequence"/>
</dbReference>
<dbReference type="EMBL" id="RAQU01000167">
    <property type="protein sequence ID" value="RKK02270.1"/>
    <property type="molecule type" value="Genomic_DNA"/>
</dbReference>
<dbReference type="PANTHER" id="PTHR46825:SF9">
    <property type="entry name" value="BETA-LACTAMASE-RELATED DOMAIN-CONTAINING PROTEIN"/>
    <property type="match status" value="1"/>
</dbReference>
<keyword evidence="6" id="KW-1185">Reference proteome</keyword>
<keyword evidence="4" id="KW-0378">Hydrolase</keyword>
<dbReference type="InterPro" id="IPR001466">
    <property type="entry name" value="Beta-lactam-related"/>
</dbReference>
<dbReference type="GO" id="GO:0004177">
    <property type="term" value="F:aminopeptidase activity"/>
    <property type="evidence" value="ECO:0007669"/>
    <property type="project" value="UniProtKB-KW"/>
</dbReference>
<organism evidence="4 7">
    <name type="scientific">Teichococcus wenyumeiae</name>
    <dbReference type="NCBI Taxonomy" id="2478470"/>
    <lineage>
        <taxon>Bacteria</taxon>
        <taxon>Pseudomonadati</taxon>
        <taxon>Pseudomonadota</taxon>
        <taxon>Alphaproteobacteria</taxon>
        <taxon>Acetobacterales</taxon>
        <taxon>Roseomonadaceae</taxon>
        <taxon>Roseomonas</taxon>
    </lineage>
</organism>
<evidence type="ECO:0000259" key="2">
    <source>
        <dbReference type="Pfam" id="PF00144"/>
    </source>
</evidence>
<feature type="domain" description="D-aminopeptidase" evidence="3">
    <location>
        <begin position="360"/>
        <end position="501"/>
    </location>
</feature>
<dbReference type="Gene3D" id="3.40.710.10">
    <property type="entry name" value="DD-peptidase/beta-lactamase superfamily"/>
    <property type="match status" value="1"/>
</dbReference>
<dbReference type="Pfam" id="PF07930">
    <property type="entry name" value="DAP_B"/>
    <property type="match status" value="1"/>
</dbReference>
<feature type="domain" description="Beta-lactamase-related" evidence="2">
    <location>
        <begin position="24"/>
        <end position="337"/>
    </location>
</feature>
<dbReference type="InterPro" id="IPR012338">
    <property type="entry name" value="Beta-lactam/transpept-like"/>
</dbReference>
<dbReference type="AlphaFoldDB" id="A0A3A9J8C8"/>
<dbReference type="PANTHER" id="PTHR46825">
    <property type="entry name" value="D-ALANYL-D-ALANINE-CARBOXYPEPTIDASE/ENDOPEPTIDASE AMPH"/>
    <property type="match status" value="1"/>
</dbReference>
<dbReference type="Pfam" id="PF00144">
    <property type="entry name" value="Beta-lactamase"/>
    <property type="match status" value="1"/>
</dbReference>
<dbReference type="Proteomes" id="UP000274097">
    <property type="component" value="Unassembled WGS sequence"/>
</dbReference>
<evidence type="ECO:0000256" key="1">
    <source>
        <dbReference type="ARBA" id="ARBA00022438"/>
    </source>
</evidence>
<comment type="caution">
    <text evidence="4">The sequence shown here is derived from an EMBL/GenBank/DDBJ whole genome shotgun (WGS) entry which is preliminary data.</text>
</comment>
<proteinExistence type="predicted"/>
<name>A0A3A9J8C8_9PROT</name>
<dbReference type="InParanoid" id="A0A3A9J8C8"/>
<evidence type="ECO:0000313" key="7">
    <source>
        <dbReference type="Proteomes" id="UP000278036"/>
    </source>
</evidence>
<dbReference type="EMBL" id="RFLX01000064">
    <property type="protein sequence ID" value="RMI15300.1"/>
    <property type="molecule type" value="Genomic_DNA"/>
</dbReference>
<dbReference type="InterPro" id="IPR050491">
    <property type="entry name" value="AmpC-like"/>
</dbReference>
<evidence type="ECO:0000313" key="5">
    <source>
        <dbReference type="EMBL" id="RMI15300.1"/>
    </source>
</evidence>
<keyword evidence="1" id="KW-0645">Protease</keyword>
<evidence type="ECO:0000313" key="4">
    <source>
        <dbReference type="EMBL" id="RKK02270.1"/>
    </source>
</evidence>
<gene>
    <name evidence="4" type="ORF">D6Z83_20600</name>
    <name evidence="5" type="ORF">EBE87_26325</name>
</gene>
<accession>A0A3A9J8C8</accession>
<keyword evidence="1" id="KW-0031">Aminopeptidase</keyword>
<dbReference type="SUPFAM" id="SSF56601">
    <property type="entry name" value="beta-lactamase/transpeptidase-like"/>
    <property type="match status" value="1"/>
</dbReference>
<evidence type="ECO:0000259" key="3">
    <source>
        <dbReference type="Pfam" id="PF07930"/>
    </source>
</evidence>
<evidence type="ECO:0000313" key="6">
    <source>
        <dbReference type="Proteomes" id="UP000274097"/>
    </source>
</evidence>
<sequence length="546" mass="59516">MYRAVTDLDLRMLERRVDALLAPWAGQHGPGVTIGVVLEGRMAVHRHAGLASVEHDVPIGPATRFRIASVSKQFTCAAILMLAAEGKLSLEDEARRYLPELPEYPQRVTVSHLMHNTSGIRDMLEIMRHGGADLGTPIRLQDLVDGICRQRTLNFAPGSRFLYSNSNFLLLGLIVERLSGETLESFLEMRIFAPLGMRDTRVTQNLQEAIPHLATGYFPDDQKGWLRAPHAFPLHGEGGLVSSVQDLALWGHNFTTRRIGAVWLDGLTTQTPFTNGAVNRYARGLVVRPYRGVETISHGGLWPGYRTEFLRVPAQGVTVIAISNSGASDPNLLAHRALDAVLDGRPGVHPVPALPGREAVEKLAGRYLDPETDSTLELALSDQGKLTITTNGMTVTAEAMEDGRFASPRGSSVFALRAAGPDAVEVEQDAGTIGLWHRVTPGDSLPEGLTGSYHSPEMATTWTVTEAEGKTWIQASGPVATGPLWEVEPVQGDVFRLHVPGTLFRSWLDVRVLREHNQVVGLEASGGRVKHVRYNRLAGSPETKAP</sequence>
<protein>
    <submittedName>
        <fullName evidence="4">Serine hydrolase</fullName>
    </submittedName>
</protein>